<accession>X1TRX2</accession>
<dbReference type="InterPro" id="IPR026935">
    <property type="entry name" value="BtrH_N"/>
</dbReference>
<dbReference type="AlphaFoldDB" id="X1TRX2"/>
<organism evidence="2">
    <name type="scientific">marine sediment metagenome</name>
    <dbReference type="NCBI Taxonomy" id="412755"/>
    <lineage>
        <taxon>unclassified sequences</taxon>
        <taxon>metagenomes</taxon>
        <taxon>ecological metagenomes</taxon>
    </lineage>
</organism>
<sequence length="75" mass="8419">MIIKNFKLFKGQHCETTAAGNLLGHIGINLSEPMLFGLGEGLNFIIWNMKTMDFPFIGGRIKTDLLTQNITRHLS</sequence>
<name>X1TRX2_9ZZZZ</name>
<dbReference type="EMBL" id="BARW01020654">
    <property type="protein sequence ID" value="GAI94126.1"/>
    <property type="molecule type" value="Genomic_DNA"/>
</dbReference>
<reference evidence="2" key="1">
    <citation type="journal article" date="2014" name="Front. Microbiol.">
        <title>High frequency of phylogenetically diverse reductive dehalogenase-homologous genes in deep subseafloor sedimentary metagenomes.</title>
        <authorList>
            <person name="Kawai M."/>
            <person name="Futagami T."/>
            <person name="Toyoda A."/>
            <person name="Takaki Y."/>
            <person name="Nishi S."/>
            <person name="Hori S."/>
            <person name="Arai W."/>
            <person name="Tsubouchi T."/>
            <person name="Morono Y."/>
            <person name="Uchiyama I."/>
            <person name="Ito T."/>
            <person name="Fujiyama A."/>
            <person name="Inagaki F."/>
            <person name="Takami H."/>
        </authorList>
    </citation>
    <scope>NUCLEOTIDE SEQUENCE</scope>
    <source>
        <strain evidence="2">Expedition CK06-06</strain>
    </source>
</reference>
<evidence type="ECO:0000313" key="2">
    <source>
        <dbReference type="EMBL" id="GAI94126.1"/>
    </source>
</evidence>
<proteinExistence type="predicted"/>
<dbReference type="Pfam" id="PF14399">
    <property type="entry name" value="BtrH_N"/>
    <property type="match status" value="1"/>
</dbReference>
<comment type="caution">
    <text evidence="2">The sequence shown here is derived from an EMBL/GenBank/DDBJ whole genome shotgun (WGS) entry which is preliminary data.</text>
</comment>
<feature type="domain" description="Butirosin biosynthesis protein H N-terminal" evidence="1">
    <location>
        <begin position="13"/>
        <end position="74"/>
    </location>
</feature>
<protein>
    <recommendedName>
        <fullName evidence="1">Butirosin biosynthesis protein H N-terminal domain-containing protein</fullName>
    </recommendedName>
</protein>
<feature type="non-terminal residue" evidence="2">
    <location>
        <position position="75"/>
    </location>
</feature>
<gene>
    <name evidence="2" type="ORF">S12H4_34847</name>
</gene>
<evidence type="ECO:0000259" key="1">
    <source>
        <dbReference type="Pfam" id="PF14399"/>
    </source>
</evidence>